<dbReference type="Proteomes" id="UP000335636">
    <property type="component" value="Unassembled WGS sequence"/>
</dbReference>
<keyword evidence="2" id="KW-1185">Reference proteome</keyword>
<protein>
    <submittedName>
        <fullName evidence="1">Uncharacterized protein</fullName>
    </submittedName>
</protein>
<dbReference type="EMBL" id="CABDUW010003076">
    <property type="protein sequence ID" value="VTJ88675.1"/>
    <property type="molecule type" value="Genomic_DNA"/>
</dbReference>
<accession>A0A5E4D3L5</accession>
<organism evidence="1 2">
    <name type="scientific">Marmota monax</name>
    <name type="common">Woodchuck</name>
    <dbReference type="NCBI Taxonomy" id="9995"/>
    <lineage>
        <taxon>Eukaryota</taxon>
        <taxon>Metazoa</taxon>
        <taxon>Chordata</taxon>
        <taxon>Craniata</taxon>
        <taxon>Vertebrata</taxon>
        <taxon>Euteleostomi</taxon>
        <taxon>Mammalia</taxon>
        <taxon>Eutheria</taxon>
        <taxon>Euarchontoglires</taxon>
        <taxon>Glires</taxon>
        <taxon>Rodentia</taxon>
        <taxon>Sciuromorpha</taxon>
        <taxon>Sciuridae</taxon>
        <taxon>Xerinae</taxon>
        <taxon>Marmotini</taxon>
        <taxon>Marmota</taxon>
    </lineage>
</organism>
<feature type="non-terminal residue" evidence="1">
    <location>
        <position position="1"/>
    </location>
</feature>
<evidence type="ECO:0000313" key="1">
    <source>
        <dbReference type="EMBL" id="VTJ88675.1"/>
    </source>
</evidence>
<feature type="non-terminal residue" evidence="1">
    <location>
        <position position="71"/>
    </location>
</feature>
<dbReference type="AlphaFoldDB" id="A0A5E4D3L5"/>
<evidence type="ECO:0000313" key="2">
    <source>
        <dbReference type="Proteomes" id="UP000335636"/>
    </source>
</evidence>
<name>A0A5E4D3L5_MARMO</name>
<gene>
    <name evidence="1" type="ORF">MONAX_5E046713</name>
</gene>
<comment type="caution">
    <text evidence="1">The sequence shown here is derived from an EMBL/GenBank/DDBJ whole genome shotgun (WGS) entry which is preliminary data.</text>
</comment>
<proteinExistence type="predicted"/>
<sequence length="71" mass="7798">KLAFILLRNEARAVGRFLGKMPIGGIEVQGLELEVSWTGKQNWGQYKGLPVAQRGFASDCQHKGQSILDGQ</sequence>
<reference evidence="1" key="1">
    <citation type="submission" date="2019-04" db="EMBL/GenBank/DDBJ databases">
        <authorList>
            <person name="Alioto T."/>
            <person name="Alioto T."/>
        </authorList>
    </citation>
    <scope>NUCLEOTIDE SEQUENCE [LARGE SCALE GENOMIC DNA]</scope>
</reference>